<organism evidence="2 3">
    <name type="scientific">Danionella cerebrum</name>
    <dbReference type="NCBI Taxonomy" id="2873325"/>
    <lineage>
        <taxon>Eukaryota</taxon>
        <taxon>Metazoa</taxon>
        <taxon>Chordata</taxon>
        <taxon>Craniata</taxon>
        <taxon>Vertebrata</taxon>
        <taxon>Euteleostomi</taxon>
        <taxon>Actinopterygii</taxon>
        <taxon>Neopterygii</taxon>
        <taxon>Teleostei</taxon>
        <taxon>Ostariophysi</taxon>
        <taxon>Cypriniformes</taxon>
        <taxon>Danionidae</taxon>
        <taxon>Danioninae</taxon>
        <taxon>Danionella</taxon>
    </lineage>
</organism>
<feature type="compositionally biased region" description="Basic and acidic residues" evidence="1">
    <location>
        <begin position="24"/>
        <end position="40"/>
    </location>
</feature>
<protein>
    <submittedName>
        <fullName evidence="2">Uncharacterized protein</fullName>
    </submittedName>
</protein>
<name>A0A553R5D1_9TELE</name>
<comment type="caution">
    <text evidence="2">The sequence shown here is derived from an EMBL/GenBank/DDBJ whole genome shotgun (WGS) entry which is preliminary data.</text>
</comment>
<proteinExistence type="predicted"/>
<gene>
    <name evidence="2" type="ORF">DNTS_032906</name>
</gene>
<accession>A0A553R5D1</accession>
<feature type="compositionally biased region" description="Basic and acidic residues" evidence="1">
    <location>
        <begin position="49"/>
        <end position="61"/>
    </location>
</feature>
<evidence type="ECO:0000256" key="1">
    <source>
        <dbReference type="SAM" id="MobiDB-lite"/>
    </source>
</evidence>
<feature type="region of interest" description="Disordered" evidence="1">
    <location>
        <begin position="1"/>
        <end position="70"/>
    </location>
</feature>
<reference evidence="2 3" key="1">
    <citation type="journal article" date="2019" name="Sci. Data">
        <title>Hybrid genome assembly and annotation of Danionella translucida.</title>
        <authorList>
            <person name="Kadobianskyi M."/>
            <person name="Schulze L."/>
            <person name="Schuelke M."/>
            <person name="Judkewitz B."/>
        </authorList>
    </citation>
    <scope>NUCLEOTIDE SEQUENCE [LARGE SCALE GENOMIC DNA]</scope>
    <source>
        <strain evidence="2 3">Bolton</strain>
    </source>
</reference>
<evidence type="ECO:0000313" key="3">
    <source>
        <dbReference type="Proteomes" id="UP000316079"/>
    </source>
</evidence>
<dbReference type="Proteomes" id="UP000316079">
    <property type="component" value="Unassembled WGS sequence"/>
</dbReference>
<dbReference type="AlphaFoldDB" id="A0A553R5D1"/>
<dbReference type="EMBL" id="SRMA01025231">
    <property type="protein sequence ID" value="TRY97399.1"/>
    <property type="molecule type" value="Genomic_DNA"/>
</dbReference>
<evidence type="ECO:0000313" key="2">
    <source>
        <dbReference type="EMBL" id="TRY97399.1"/>
    </source>
</evidence>
<keyword evidence="3" id="KW-1185">Reference proteome</keyword>
<feature type="compositionally biased region" description="Gly residues" evidence="1">
    <location>
        <begin position="10"/>
        <end position="19"/>
    </location>
</feature>
<sequence>MRHFLPRSTGAGGGGGGGQVPASDDVRRSERARNRGEYRGTDATGQTNAERDDREEPRKAPEAGTPAEEPSLILLSSPLLSSPLLSSPLHVLMEQRFLCFFFCVFCCCSHGILVASRVQKPPAAVEQTLEQTLPKTLMAANEPPLEEEPSRKLLHPECDEGRGISLLQGGVPSPPLVKAIRESDSGLEEMLLEEMLLEEMLLEEMLLEEMLLEEMLNI</sequence>